<dbReference type="RefSeq" id="WP_158871585.1">
    <property type="nucleotide sequence ID" value="NZ_CP046401.1"/>
</dbReference>
<gene>
    <name evidence="8" type="ORF">GM418_29060</name>
</gene>
<dbReference type="InterPro" id="IPR012944">
    <property type="entry name" value="SusD_RagB_dom"/>
</dbReference>
<reference evidence="8 9" key="1">
    <citation type="submission" date="2019-11" db="EMBL/GenBank/DDBJ databases">
        <authorList>
            <person name="Zheng R.K."/>
            <person name="Sun C.M."/>
        </authorList>
    </citation>
    <scope>NUCLEOTIDE SEQUENCE [LARGE SCALE GENOMIC DNA]</scope>
    <source>
        <strain evidence="8 9">WC007</strain>
    </source>
</reference>
<keyword evidence="5" id="KW-0998">Cell outer membrane</keyword>
<protein>
    <submittedName>
        <fullName evidence="8">RagB/SusD family nutrient uptake outer membrane protein</fullName>
    </submittedName>
</protein>
<feature type="domain" description="SusD-like N-terminal" evidence="7">
    <location>
        <begin position="20"/>
        <end position="213"/>
    </location>
</feature>
<evidence type="ECO:0000256" key="2">
    <source>
        <dbReference type="ARBA" id="ARBA00006275"/>
    </source>
</evidence>
<dbReference type="PROSITE" id="PS51257">
    <property type="entry name" value="PROKAR_LIPOPROTEIN"/>
    <property type="match status" value="1"/>
</dbReference>
<dbReference type="InterPro" id="IPR033985">
    <property type="entry name" value="SusD-like_N"/>
</dbReference>
<evidence type="ECO:0000256" key="5">
    <source>
        <dbReference type="ARBA" id="ARBA00023237"/>
    </source>
</evidence>
<evidence type="ECO:0000313" key="9">
    <source>
        <dbReference type="Proteomes" id="UP000428260"/>
    </source>
</evidence>
<dbReference type="GO" id="GO:0009279">
    <property type="term" value="C:cell outer membrane"/>
    <property type="evidence" value="ECO:0007669"/>
    <property type="project" value="UniProtKB-SubCell"/>
</dbReference>
<keyword evidence="9" id="KW-1185">Reference proteome</keyword>
<comment type="subcellular location">
    <subcellularLocation>
        <location evidence="1">Cell outer membrane</location>
    </subcellularLocation>
</comment>
<evidence type="ECO:0000313" key="8">
    <source>
        <dbReference type="EMBL" id="QGY47572.1"/>
    </source>
</evidence>
<dbReference type="Proteomes" id="UP000428260">
    <property type="component" value="Chromosome"/>
</dbReference>
<keyword evidence="3" id="KW-0732">Signal</keyword>
<organism evidence="8 9">
    <name type="scientific">Maribellus comscasis</name>
    <dbReference type="NCBI Taxonomy" id="2681766"/>
    <lineage>
        <taxon>Bacteria</taxon>
        <taxon>Pseudomonadati</taxon>
        <taxon>Bacteroidota</taxon>
        <taxon>Bacteroidia</taxon>
        <taxon>Marinilabiliales</taxon>
        <taxon>Prolixibacteraceae</taxon>
        <taxon>Maribellus</taxon>
    </lineage>
</organism>
<dbReference type="EMBL" id="CP046401">
    <property type="protein sequence ID" value="QGY47572.1"/>
    <property type="molecule type" value="Genomic_DNA"/>
</dbReference>
<name>A0A6I6K567_9BACT</name>
<proteinExistence type="inferred from homology"/>
<evidence type="ECO:0000259" key="7">
    <source>
        <dbReference type="Pfam" id="PF14322"/>
    </source>
</evidence>
<keyword evidence="4" id="KW-0472">Membrane</keyword>
<accession>A0A6I6K567</accession>
<evidence type="ECO:0000259" key="6">
    <source>
        <dbReference type="Pfam" id="PF07980"/>
    </source>
</evidence>
<evidence type="ECO:0000256" key="3">
    <source>
        <dbReference type="ARBA" id="ARBA00022729"/>
    </source>
</evidence>
<evidence type="ECO:0000256" key="4">
    <source>
        <dbReference type="ARBA" id="ARBA00023136"/>
    </source>
</evidence>
<feature type="domain" description="RagB/SusD" evidence="6">
    <location>
        <begin position="289"/>
        <end position="624"/>
    </location>
</feature>
<dbReference type="Pfam" id="PF07980">
    <property type="entry name" value="SusD_RagB"/>
    <property type="match status" value="1"/>
</dbReference>
<dbReference type="KEGG" id="mcos:GM418_29060"/>
<comment type="similarity">
    <text evidence="2">Belongs to the SusD family.</text>
</comment>
<dbReference type="InterPro" id="IPR011990">
    <property type="entry name" value="TPR-like_helical_dom_sf"/>
</dbReference>
<sequence length="626" mass="70750">MKRILTIIIVFLVLYGCNEDFLDREPTTILTEDVVWQDKSLVYSVLVDLYGRIPVFQSIDGDYTDFVEMNNAFCSQPDFYSQFQNTTYAYDRWNTWNYSLLREVNLFIQKATEADALEESSRKEYLAEARFIRGWIYFDMVKRMGGVPLITEPLTYDFSGDPTYLQYARAKEYEVYDFIISEMDAIKGDLPVDITRRGRATNGAAIALKSRAALYAGSIARYGANTPSVSLSGNEVGIPASMAEGYYEKALAASKELITAGDYALYTKLLGTDPSDNFAKVFLDESNNPEIIFAEEYKAAAGKDNGWVVRNQPWSLSEEVEGGDLNPSLNLVQSFEKLDNTFEKFQTTDADGNYIYYDNITDIFANRDARLQGTVIVPGSKFKGAEVDIFAGWYIKATNSFLSGDTYGQYKLLPGETVETQIVGFDGPIDGLEFTAQTGFYMRKFMDVTVGSGQRGTRGGSDQILIRYAEVILNAAEAAFELNQKDVAATYLNMVRSRAGFTIPLTANDMTFDRIVNERKVELAFEGHWVFDLKRWRIAHILYDGVKSELASPGVITEETWTRPFSLWPYKVHDPNGEMDGKYIFREVLLDNVTNGDNFRMGNYYSKISDDVLSNNPKIIQNPNQQ</sequence>
<evidence type="ECO:0000256" key="1">
    <source>
        <dbReference type="ARBA" id="ARBA00004442"/>
    </source>
</evidence>
<dbReference type="Gene3D" id="1.25.40.390">
    <property type="match status" value="1"/>
</dbReference>
<dbReference type="Pfam" id="PF14322">
    <property type="entry name" value="SusD-like_3"/>
    <property type="match status" value="1"/>
</dbReference>
<dbReference type="AlphaFoldDB" id="A0A6I6K567"/>
<dbReference type="SUPFAM" id="SSF48452">
    <property type="entry name" value="TPR-like"/>
    <property type="match status" value="1"/>
</dbReference>